<proteinExistence type="predicted"/>
<evidence type="ECO:0000313" key="2">
    <source>
        <dbReference type="Proteomes" id="UP000295680"/>
    </source>
</evidence>
<accession>A0A4R2JAD2</accession>
<protein>
    <submittedName>
        <fullName evidence="1">Uncharacterized protein</fullName>
    </submittedName>
</protein>
<comment type="caution">
    <text evidence="1">The sequence shown here is derived from an EMBL/GenBank/DDBJ whole genome shotgun (WGS) entry which is preliminary data.</text>
</comment>
<evidence type="ECO:0000313" key="1">
    <source>
        <dbReference type="EMBL" id="TCO54812.1"/>
    </source>
</evidence>
<organism evidence="1 2">
    <name type="scientific">Actinocrispum wychmicini</name>
    <dbReference type="NCBI Taxonomy" id="1213861"/>
    <lineage>
        <taxon>Bacteria</taxon>
        <taxon>Bacillati</taxon>
        <taxon>Actinomycetota</taxon>
        <taxon>Actinomycetes</taxon>
        <taxon>Pseudonocardiales</taxon>
        <taxon>Pseudonocardiaceae</taxon>
        <taxon>Actinocrispum</taxon>
    </lineage>
</organism>
<dbReference type="EMBL" id="SLWS01000008">
    <property type="protein sequence ID" value="TCO54812.1"/>
    <property type="molecule type" value="Genomic_DNA"/>
</dbReference>
<dbReference type="AlphaFoldDB" id="A0A4R2JAD2"/>
<keyword evidence="2" id="KW-1185">Reference proteome</keyword>
<sequence length="75" mass="7810">MAGAEAAAGFYNHNIRLETPGGPVIVRIPIPGADTMDLRIWPESDVLTGIAGQRVGWQSCPSSARPGGKLISPAI</sequence>
<name>A0A4R2JAD2_9PSEU</name>
<dbReference type="RefSeq" id="WP_132122605.1">
    <property type="nucleotide sequence ID" value="NZ_SLWS01000008.1"/>
</dbReference>
<dbReference type="Proteomes" id="UP000295680">
    <property type="component" value="Unassembled WGS sequence"/>
</dbReference>
<gene>
    <name evidence="1" type="ORF">EV192_108100</name>
</gene>
<reference evidence="1 2" key="1">
    <citation type="submission" date="2019-03" db="EMBL/GenBank/DDBJ databases">
        <title>Genomic Encyclopedia of Type Strains, Phase IV (KMG-IV): sequencing the most valuable type-strain genomes for metagenomic binning, comparative biology and taxonomic classification.</title>
        <authorList>
            <person name="Goeker M."/>
        </authorList>
    </citation>
    <scope>NUCLEOTIDE SEQUENCE [LARGE SCALE GENOMIC DNA]</scope>
    <source>
        <strain evidence="1 2">DSM 45934</strain>
    </source>
</reference>